<organism evidence="3 4">
    <name type="scientific">Luteimonas endophytica</name>
    <dbReference type="NCBI Taxonomy" id="3042023"/>
    <lineage>
        <taxon>Bacteria</taxon>
        <taxon>Pseudomonadati</taxon>
        <taxon>Pseudomonadota</taxon>
        <taxon>Gammaproteobacteria</taxon>
        <taxon>Lysobacterales</taxon>
        <taxon>Lysobacteraceae</taxon>
        <taxon>Luteimonas</taxon>
    </lineage>
</organism>
<gene>
    <name evidence="3" type="ORF">QFW77_13020</name>
</gene>
<dbReference type="RefSeq" id="WP_280575201.1">
    <property type="nucleotide sequence ID" value="NZ_JARXRM010000037.1"/>
</dbReference>
<dbReference type="EMBL" id="JARXRM010000037">
    <property type="protein sequence ID" value="MDH5823900.1"/>
    <property type="molecule type" value="Genomic_DNA"/>
</dbReference>
<sequence>MKMKLLDTALLGILAGMAAPALAQDLPAAPATAQARGDAAAGAADEAWLHQPAPGDGDGDAQAPMDCGAGACVSDKGLVFKLRTRSYDRPVTEGTTAQSPSEALQPD</sequence>
<comment type="caution">
    <text evidence="3">The sequence shown here is derived from an EMBL/GenBank/DDBJ whole genome shotgun (WGS) entry which is preliminary data.</text>
</comment>
<feature type="region of interest" description="Disordered" evidence="1">
    <location>
        <begin position="29"/>
        <end position="63"/>
    </location>
</feature>
<feature type="compositionally biased region" description="Low complexity" evidence="1">
    <location>
        <begin position="29"/>
        <end position="46"/>
    </location>
</feature>
<proteinExistence type="predicted"/>
<name>A0ABT6JAP2_9GAMM</name>
<feature type="non-terminal residue" evidence="3">
    <location>
        <position position="107"/>
    </location>
</feature>
<accession>A0ABT6JAP2</accession>
<evidence type="ECO:0008006" key="5">
    <source>
        <dbReference type="Google" id="ProtNLM"/>
    </source>
</evidence>
<evidence type="ECO:0000313" key="3">
    <source>
        <dbReference type="EMBL" id="MDH5823900.1"/>
    </source>
</evidence>
<protein>
    <recommendedName>
        <fullName evidence="5">Secreted protein</fullName>
    </recommendedName>
</protein>
<keyword evidence="4" id="KW-1185">Reference proteome</keyword>
<keyword evidence="2" id="KW-0732">Signal</keyword>
<feature type="signal peptide" evidence="2">
    <location>
        <begin position="1"/>
        <end position="23"/>
    </location>
</feature>
<dbReference type="Proteomes" id="UP001156940">
    <property type="component" value="Unassembled WGS sequence"/>
</dbReference>
<evidence type="ECO:0000256" key="2">
    <source>
        <dbReference type="SAM" id="SignalP"/>
    </source>
</evidence>
<reference evidence="3 4" key="1">
    <citation type="submission" date="2023-04" db="EMBL/GenBank/DDBJ databases">
        <title>Luteimonas endophyticus RD2P54.</title>
        <authorList>
            <person name="Sun J.-Q."/>
        </authorList>
    </citation>
    <scope>NUCLEOTIDE SEQUENCE [LARGE SCALE GENOMIC DNA]</scope>
    <source>
        <strain evidence="3 4">RD2P54</strain>
    </source>
</reference>
<evidence type="ECO:0000256" key="1">
    <source>
        <dbReference type="SAM" id="MobiDB-lite"/>
    </source>
</evidence>
<feature type="chain" id="PRO_5045407872" description="Secreted protein" evidence="2">
    <location>
        <begin position="24"/>
        <end position="107"/>
    </location>
</feature>
<evidence type="ECO:0000313" key="4">
    <source>
        <dbReference type="Proteomes" id="UP001156940"/>
    </source>
</evidence>